<dbReference type="CDD" id="cd00180">
    <property type="entry name" value="PKc"/>
    <property type="match status" value="1"/>
</dbReference>
<dbReference type="SMART" id="SM00220">
    <property type="entry name" value="S_TKc"/>
    <property type="match status" value="1"/>
</dbReference>
<comment type="caution">
    <text evidence="2">The sequence shown here is derived from an EMBL/GenBank/DDBJ whole genome shotgun (WGS) entry which is preliminary data.</text>
</comment>
<reference evidence="2" key="1">
    <citation type="submission" date="2021-03" db="EMBL/GenBank/DDBJ databases">
        <authorList>
            <person name="Tagirdzhanova G."/>
        </authorList>
    </citation>
    <scope>NUCLEOTIDE SEQUENCE</scope>
</reference>
<dbReference type="OrthoDB" id="5986190at2759"/>
<evidence type="ECO:0000259" key="1">
    <source>
        <dbReference type="PROSITE" id="PS50011"/>
    </source>
</evidence>
<dbReference type="GO" id="GO:0005524">
    <property type="term" value="F:ATP binding"/>
    <property type="evidence" value="ECO:0007669"/>
    <property type="project" value="InterPro"/>
</dbReference>
<evidence type="ECO:0000313" key="2">
    <source>
        <dbReference type="EMBL" id="CAF9925236.1"/>
    </source>
</evidence>
<sequence length="961" mass="110741">MAALPLSLGICQELDALEIENFEQRYFIPFEKVQQLFTREKVQTLLETSDVKFYDREDITKAILHRGRRVFAILASIHEIGAITRFVERDNLGGNHLDARLPLDKAALAPIFPQEKARLNFVRKQWRFLAPCLQADQTHRVFSEHTILPFVSSKRLTNADGAYGDIYQVTVEAFHHSIQPGRAQLDLIRKEIVRAGDESNIEDDYDNERHVLSSLRCLKHPSIVRLVTAYSKGDTYNFLFPVADGDLKKLLSLEQRPSLLGSDQAIFDALWSLSSAVESIHSYFSRDFNVRQIGCHYDIKPGNILYQGERFLLSDFGLSRLRDDSEGSRSLYKGVEGSYIAPECEPASEGFERAKIGRSSDVWSFGCFLSEILAYLNGGPDDVKKFHTGRRAKQGPHWGHYFHVGNRLNPAVIEFLQSFDVRRPENEDLHSLSGIVKAALQIEPEKRFNASVMTLRIFHLAQKNRFQTICSLLDDRPYLKEFELEMEYLRLKIWAETVGIASEWDEMPDTAWLSTPRNHEELEKIQEGLKKCHGEVESVKDDVKTNKPFTYNRYYHLQRTQDDLWDMQHASIRKSMMSRLEDMVLNMNDETLLPDSRARLNEQAALPYELESSLGANGVPRAAYRRIILLSMLKRIASALAHQKHADQDLVLDKNSLSKPSIPYHCHSLSRLVGVDRKVLTERMVYQESWYPRVEELLQRVKAITSFRNNIPDVIPILKSRGYYHDPSQHHFGIVYELPSFAQDTHPMSLHDIIHQTESRLHQPSLTMKFDLAIKLVDCVLSFHKAGWLHKNICSFNLMCFPDVFPTKAASITHPWMIGFNYSRLNHKTAFTEGPGYELALQEYQHPEYLKVSSRDYSEKEHHAIRYRQEFDYYSVGLVLLEVGLWKSLSRITKNIRGSPEELLKRLLKDYIPVVKTHMGDFYGEAVTACLTSYSGANEEPNEARKDFESRVVNPIRERSV</sequence>
<proteinExistence type="predicted"/>
<protein>
    <recommendedName>
        <fullName evidence="1">Protein kinase domain-containing protein</fullName>
    </recommendedName>
</protein>
<feature type="domain" description="Protein kinase" evidence="1">
    <location>
        <begin position="152"/>
        <end position="459"/>
    </location>
</feature>
<keyword evidence="3" id="KW-1185">Reference proteome</keyword>
<dbReference type="PANTHER" id="PTHR37542:SF3">
    <property type="entry name" value="PRION-INHIBITION AND PROPAGATION HELO DOMAIN-CONTAINING PROTEIN"/>
    <property type="match status" value="1"/>
</dbReference>
<dbReference type="InterPro" id="IPR011009">
    <property type="entry name" value="Kinase-like_dom_sf"/>
</dbReference>
<dbReference type="Pfam" id="PF00069">
    <property type="entry name" value="Pkinase"/>
    <property type="match status" value="1"/>
</dbReference>
<dbReference type="PROSITE" id="PS50011">
    <property type="entry name" value="PROTEIN_KINASE_DOM"/>
    <property type="match status" value="2"/>
</dbReference>
<feature type="domain" description="Protein kinase" evidence="1">
    <location>
        <begin position="608"/>
        <end position="961"/>
    </location>
</feature>
<dbReference type="Proteomes" id="UP000664534">
    <property type="component" value="Unassembled WGS sequence"/>
</dbReference>
<dbReference type="EMBL" id="CAJPDT010000039">
    <property type="protein sequence ID" value="CAF9925236.1"/>
    <property type="molecule type" value="Genomic_DNA"/>
</dbReference>
<accession>A0A8H3FQ84</accession>
<dbReference type="InterPro" id="IPR000719">
    <property type="entry name" value="Prot_kinase_dom"/>
</dbReference>
<dbReference type="GO" id="GO:0004672">
    <property type="term" value="F:protein kinase activity"/>
    <property type="evidence" value="ECO:0007669"/>
    <property type="project" value="InterPro"/>
</dbReference>
<dbReference type="Gene3D" id="1.10.510.10">
    <property type="entry name" value="Transferase(Phosphotransferase) domain 1"/>
    <property type="match status" value="2"/>
</dbReference>
<gene>
    <name evidence="2" type="ORF">IMSHALPRED_006419</name>
</gene>
<dbReference type="SUPFAM" id="SSF56112">
    <property type="entry name" value="Protein kinase-like (PK-like)"/>
    <property type="match status" value="2"/>
</dbReference>
<evidence type="ECO:0000313" key="3">
    <source>
        <dbReference type="Proteomes" id="UP000664534"/>
    </source>
</evidence>
<dbReference type="PANTHER" id="PTHR37542">
    <property type="entry name" value="HELO DOMAIN-CONTAINING PROTEIN-RELATED"/>
    <property type="match status" value="1"/>
</dbReference>
<dbReference type="AlphaFoldDB" id="A0A8H3FQ84"/>
<name>A0A8H3FQ84_9LECA</name>
<organism evidence="2 3">
    <name type="scientific">Imshaugia aleurites</name>
    <dbReference type="NCBI Taxonomy" id="172621"/>
    <lineage>
        <taxon>Eukaryota</taxon>
        <taxon>Fungi</taxon>
        <taxon>Dikarya</taxon>
        <taxon>Ascomycota</taxon>
        <taxon>Pezizomycotina</taxon>
        <taxon>Lecanoromycetes</taxon>
        <taxon>OSLEUM clade</taxon>
        <taxon>Lecanoromycetidae</taxon>
        <taxon>Lecanorales</taxon>
        <taxon>Lecanorineae</taxon>
        <taxon>Parmeliaceae</taxon>
        <taxon>Imshaugia</taxon>
    </lineage>
</organism>